<comment type="subcellular location">
    <subcellularLocation>
        <location evidence="1">Membrane</location>
        <topology evidence="1">Multi-pass membrane protein</topology>
    </subcellularLocation>
</comment>
<feature type="transmembrane region" description="Helical" evidence="6">
    <location>
        <begin position="20"/>
        <end position="38"/>
    </location>
</feature>
<organism evidence="7 8">
    <name type="scientific">Caenorhabditis briggsae</name>
    <dbReference type="NCBI Taxonomy" id="6238"/>
    <lineage>
        <taxon>Eukaryota</taxon>
        <taxon>Metazoa</taxon>
        <taxon>Ecdysozoa</taxon>
        <taxon>Nematoda</taxon>
        <taxon>Chromadorea</taxon>
        <taxon>Rhabditida</taxon>
        <taxon>Rhabditina</taxon>
        <taxon>Rhabditomorpha</taxon>
        <taxon>Rhabditoidea</taxon>
        <taxon>Rhabditidae</taxon>
        <taxon>Peloderinae</taxon>
        <taxon>Caenorhabditis</taxon>
    </lineage>
</organism>
<feature type="transmembrane region" description="Helical" evidence="6">
    <location>
        <begin position="248"/>
        <end position="270"/>
    </location>
</feature>
<dbReference type="InterPro" id="IPR010291">
    <property type="entry name" value="Ion_channel_UNC-93"/>
</dbReference>
<evidence type="ECO:0000313" key="8">
    <source>
        <dbReference type="Proteomes" id="UP000827892"/>
    </source>
</evidence>
<name>A0AAE8ZXB8_CAEBR</name>
<gene>
    <name evidence="7" type="ORF">L3Y34_006824</name>
</gene>
<feature type="transmembrane region" description="Helical" evidence="6">
    <location>
        <begin position="339"/>
        <end position="360"/>
    </location>
</feature>
<feature type="transmembrane region" description="Helical" evidence="6">
    <location>
        <begin position="367"/>
        <end position="386"/>
    </location>
</feature>
<dbReference type="SUPFAM" id="SSF103473">
    <property type="entry name" value="MFS general substrate transporter"/>
    <property type="match status" value="1"/>
</dbReference>
<dbReference type="Gene3D" id="1.20.1250.20">
    <property type="entry name" value="MFS general substrate transporter like domains"/>
    <property type="match status" value="1"/>
</dbReference>
<dbReference type="InterPro" id="IPR036259">
    <property type="entry name" value="MFS_trans_sf"/>
</dbReference>
<evidence type="ECO:0000256" key="4">
    <source>
        <dbReference type="ARBA" id="ARBA00022989"/>
    </source>
</evidence>
<evidence type="ECO:0000256" key="6">
    <source>
        <dbReference type="SAM" id="Phobius"/>
    </source>
</evidence>
<feature type="transmembrane region" description="Helical" evidence="6">
    <location>
        <begin position="392"/>
        <end position="414"/>
    </location>
</feature>
<feature type="transmembrane region" description="Helical" evidence="6">
    <location>
        <begin position="95"/>
        <end position="120"/>
    </location>
</feature>
<dbReference type="Proteomes" id="UP000827892">
    <property type="component" value="Chromosome V"/>
</dbReference>
<feature type="transmembrane region" description="Helical" evidence="6">
    <location>
        <begin position="205"/>
        <end position="227"/>
    </location>
</feature>
<accession>A0AAE8ZXB8</accession>
<dbReference type="Pfam" id="PF10318">
    <property type="entry name" value="7TM_GPCR_Srh"/>
    <property type="match status" value="1"/>
</dbReference>
<feature type="transmembrane region" description="Helical" evidence="6">
    <location>
        <begin position="140"/>
        <end position="160"/>
    </location>
</feature>
<dbReference type="Pfam" id="PF05978">
    <property type="entry name" value="UNC-93"/>
    <property type="match status" value="1"/>
</dbReference>
<evidence type="ECO:0000256" key="3">
    <source>
        <dbReference type="ARBA" id="ARBA00022692"/>
    </source>
</evidence>
<evidence type="ECO:0000256" key="1">
    <source>
        <dbReference type="ARBA" id="ARBA00004141"/>
    </source>
</evidence>
<evidence type="ECO:0000313" key="7">
    <source>
        <dbReference type="EMBL" id="ULT87294.1"/>
    </source>
</evidence>
<dbReference type="GO" id="GO:0016020">
    <property type="term" value="C:membrane"/>
    <property type="evidence" value="ECO:0007669"/>
    <property type="project" value="UniProtKB-SubCell"/>
</dbReference>
<keyword evidence="4 6" id="KW-1133">Transmembrane helix</keyword>
<dbReference type="AlphaFoldDB" id="A0AAE8ZXB8"/>
<evidence type="ECO:0000256" key="5">
    <source>
        <dbReference type="ARBA" id="ARBA00023136"/>
    </source>
</evidence>
<feature type="transmembrane region" description="Helical" evidence="6">
    <location>
        <begin position="426"/>
        <end position="452"/>
    </location>
</feature>
<comment type="similarity">
    <text evidence="2">Belongs to the unc-93 family.</text>
</comment>
<sequence>MNSSHSIWNENPYVYTTIKRLYSAIVTIIYPFAHYCVLVKSPKSFGFLKWVIYWHCFWVTIEWLSNAFLIDILDYQPSNIIRIDGYLNRIFDPVFLYHVYNVIEAIAATSALILFTSRLLMIVNMYRTYLSCRRIACESLIYLVVSLFGLWSIPLSIWQVPNQHSEKLLITQREEFYPDCLWDPTCVAVSGGDKNSEHLFSILTILNWVLIGIVIVVSAKVVFILLAKRMVNESEATKKMHKKFNQRTIFQAILYFSFACIPFSVLYLTILLNVRITGITYVIDFASENHPTACAVSLFLYYDPYQNYLFEVVRSFFLESVIHSVHEREPERIDEYDGYYGQAVIYASFMLTCLFTPSLLNIWTPKLLLVVSSLCFAAFPFGFLFINSYYHYFSTVVLGIGKAFFNLGCTTYLTSHSTRKSIESNVSLQWAIGCGSLIVGSMILATMVLVQWKCINFDDSECY</sequence>
<keyword evidence="3 6" id="KW-0812">Transmembrane</keyword>
<dbReference type="PANTHER" id="PTHR47922:SF1">
    <property type="entry name" value="SERPENTINE RECEPTOR, CLASS H"/>
    <property type="match status" value="1"/>
</dbReference>
<dbReference type="PANTHER" id="PTHR47922">
    <property type="entry name" value="SERPENTINE RECEPTOR, CLASS H"/>
    <property type="match status" value="1"/>
</dbReference>
<feature type="transmembrane region" description="Helical" evidence="6">
    <location>
        <begin position="50"/>
        <end position="70"/>
    </location>
</feature>
<proteinExistence type="inferred from homology"/>
<reference evidence="7 8" key="1">
    <citation type="submission" date="2022-02" db="EMBL/GenBank/DDBJ databases">
        <title>Chromosome-level reference genomes for two strains of Caenorhabditis briggsae: an improved platform for comparative genomics.</title>
        <authorList>
            <person name="Stevens L."/>
            <person name="Andersen E.C."/>
        </authorList>
    </citation>
    <scope>NUCLEOTIDE SEQUENCE [LARGE SCALE GENOMIC DNA]</scope>
    <source>
        <strain evidence="7">QX1410_ONT</strain>
        <tissue evidence="7">Whole-organism</tissue>
    </source>
</reference>
<keyword evidence="5 6" id="KW-0472">Membrane</keyword>
<protein>
    <submittedName>
        <fullName evidence="7">Uncharacterized protein</fullName>
    </submittedName>
</protein>
<dbReference type="InterPro" id="IPR019422">
    <property type="entry name" value="7TM_GPCR_serpentine_rcpt_Srh"/>
</dbReference>
<evidence type="ECO:0000256" key="2">
    <source>
        <dbReference type="ARBA" id="ARBA00009172"/>
    </source>
</evidence>
<dbReference type="EMBL" id="CP090895">
    <property type="protein sequence ID" value="ULT87294.1"/>
    <property type="molecule type" value="Genomic_DNA"/>
</dbReference>